<evidence type="ECO:0000259" key="5">
    <source>
        <dbReference type="Pfam" id="PF23948"/>
    </source>
</evidence>
<feature type="compositionally biased region" description="Low complexity" evidence="4">
    <location>
        <begin position="80"/>
        <end position="94"/>
    </location>
</feature>
<feature type="compositionally biased region" description="Polar residues" evidence="4">
    <location>
        <begin position="123"/>
        <end position="140"/>
    </location>
</feature>
<dbReference type="SUPFAM" id="SSF50978">
    <property type="entry name" value="WD40 repeat-like"/>
    <property type="match status" value="2"/>
</dbReference>
<dbReference type="SUPFAM" id="SSF50952">
    <property type="entry name" value="Soluble quinoprotein glucose dehydrogenase"/>
    <property type="match status" value="1"/>
</dbReference>
<feature type="repeat" description="WD" evidence="3">
    <location>
        <begin position="1418"/>
        <end position="1459"/>
    </location>
</feature>
<organism evidence="6 7">
    <name type="scientific">Linnemannia schmuckeri</name>
    <dbReference type="NCBI Taxonomy" id="64567"/>
    <lineage>
        <taxon>Eukaryota</taxon>
        <taxon>Fungi</taxon>
        <taxon>Fungi incertae sedis</taxon>
        <taxon>Mucoromycota</taxon>
        <taxon>Mortierellomycotina</taxon>
        <taxon>Mortierellomycetes</taxon>
        <taxon>Mortierellales</taxon>
        <taxon>Mortierellaceae</taxon>
        <taxon>Linnemannia</taxon>
    </lineage>
</organism>
<feature type="domain" description="Arm-like repeat" evidence="5">
    <location>
        <begin position="268"/>
        <end position="630"/>
    </location>
</feature>
<feature type="repeat" description="WD" evidence="3">
    <location>
        <begin position="1460"/>
        <end position="1501"/>
    </location>
</feature>
<feature type="repeat" description="WD" evidence="3">
    <location>
        <begin position="1672"/>
        <end position="1713"/>
    </location>
</feature>
<keyword evidence="7" id="KW-1185">Reference proteome</keyword>
<dbReference type="SUPFAM" id="SSF141571">
    <property type="entry name" value="Pentapeptide repeat-like"/>
    <property type="match status" value="1"/>
</dbReference>
<dbReference type="Gene3D" id="2.130.10.10">
    <property type="entry name" value="YVTN repeat-like/Quinoprotein amine dehydrogenase"/>
    <property type="match status" value="4"/>
</dbReference>
<feature type="repeat" description="WD" evidence="3">
    <location>
        <begin position="1630"/>
        <end position="1671"/>
    </location>
</feature>
<dbReference type="InterPro" id="IPR027417">
    <property type="entry name" value="P-loop_NTPase"/>
</dbReference>
<name>A0A9P5VB55_9FUNG</name>
<protein>
    <recommendedName>
        <fullName evidence="5">Arm-like repeat domain-containing protein</fullName>
    </recommendedName>
</protein>
<evidence type="ECO:0000313" key="7">
    <source>
        <dbReference type="Proteomes" id="UP000748756"/>
    </source>
</evidence>
<keyword evidence="2" id="KW-0677">Repeat</keyword>
<evidence type="ECO:0000256" key="4">
    <source>
        <dbReference type="SAM" id="MobiDB-lite"/>
    </source>
</evidence>
<feature type="repeat" description="WD" evidence="3">
    <location>
        <begin position="1334"/>
        <end position="1375"/>
    </location>
</feature>
<keyword evidence="1 3" id="KW-0853">WD repeat</keyword>
<dbReference type="PANTHER" id="PTHR19848:SF8">
    <property type="entry name" value="F-BOX AND WD REPEAT DOMAIN CONTAINING 7"/>
    <property type="match status" value="1"/>
</dbReference>
<evidence type="ECO:0000313" key="6">
    <source>
        <dbReference type="EMBL" id="KAF9150526.1"/>
    </source>
</evidence>
<dbReference type="Pfam" id="PF00400">
    <property type="entry name" value="WD40"/>
    <property type="match status" value="9"/>
</dbReference>
<dbReference type="InterPro" id="IPR001646">
    <property type="entry name" value="5peptide_repeat"/>
</dbReference>
<dbReference type="SMART" id="SM00320">
    <property type="entry name" value="WD40"/>
    <property type="match status" value="12"/>
</dbReference>
<dbReference type="PANTHER" id="PTHR19848">
    <property type="entry name" value="WD40 REPEAT PROTEIN"/>
    <property type="match status" value="1"/>
</dbReference>
<proteinExistence type="predicted"/>
<dbReference type="InterPro" id="IPR016024">
    <property type="entry name" value="ARM-type_fold"/>
</dbReference>
<sequence>MFWQDTYELQTPSINLPPTMANSSNKPEKEGLNSIIEKTKNKFFRRSFRTKRGAIAAGIGIVQLGTGSIVNPHESRDSKAATPTSTSTSPAPSAKDLSTLTPINSPPHIATNSPVSGEMRLSNVPTSAKSSPISSQEKSLSSAPAATTPSVSAEAPTSTPDASTPAAPKTSTSATGTFFSKHRGKSTPAPAPEKQNCPKIFPDEVAPPLFTTQIPLRGNRIESTAQLAYTNLLLQRHSKLHPDEAEDVDKPLPLDPSQQALLDAILKEEEEITQIRYLATRVVEEFALDTLKTKETVSEVVLLGPALDLEYHRKLTNVLIGEFQKATLTDIGLLEGLVEMIECAGTGYLLADDLIKILVVLRKRLETTHQQSSKYPYHLVLALSRLLDVMVGSTVVGVSREEDHEPLQALLVGMMESDDIYLKHQAAYAFQALMHIPNDESMRDCVLRNATSIVQGVIGVASIVNLSFDGFAEGASKIHQAVVGAIEIADKVYSGAQAIRDGGQGLWASLKGGLKSRGRIVWYMALREAKEYIQRGHLDKFNDFVFEVFCSRSVEFQWGICLYLGEIAINPLWDLATRKHAVEFLGTIYRDPLFTPRNPDPTVYSWILNVLRQISELQDEDIATHANHDHSSNKNIASEAQQMLKNLASVGDPDRVTLYTETIEGDPNQFPIKIRLTPPSSFPLLTKVHKIPDVEYELNIVKKHRLEKTDNRLYIPPQAKPSLQSTDDDALFPLMQKALDFLEPSNEAEVLLLLGDSGAGKSTFNLQLERTLWQSYKKYGPIPLYINLPDIDKPDQDLIAKHLRKLNFKEPQILEMKLHRRFVVICDGYDESQLRINLHWTNKWNRSGQWKVKVVISCRGQYLGSDYRTRFQPQVDRYSIRNADTNGLLEEAAFAAFNMKQVEQYVEQYTKNPPDTHAGQMWTKDDYMDKLRKIPNLMDLVSNPFLLKLSLDALPEVVKSKSELSDIHITRVELYDKFVQQWLDINRRRLESNSLSSDELEALDDLQSAGFTQEGLDFQQRLAKAIFENQDGHPVVSYPPLVIRKSSTDTNNWKTEFFGTNVTSKLLREVSTITRTNHNYRFIHRSLLEYFYSRTFYDPSRHNPSPSEYEDEECPSEPLSTEELQSELGSRSIINEPSVMQFLAERVKLNSSFKDQLDAIINASKTDVKAGVAAANAITILIRAELQFNGADFRGIRIPGADLRGGEFDSADLEGADLTKVNLSKAWMRRANLSKAIMTDVEFGELPFLRAADKEGVHQLTWSFDGSLLVTLTGQGTVGTTVTVYDADTWQTVNSYPGRNSIATSPTSQELAVGQENFVVRLTDIRTGQARLDLFGHTSAVTCIAFSPSGKLIAVGSASEEIRVWSTVDGKSIHVLKGPSFPVRSLVFSPNNFQLVSCGTAGAPQVWDAQSGEKLRTLVGHTGAVESVAYSKDGRQVATAGVDKTVQLWDAGSGILSKTLSGHHNAVVGVAYSPDGKLLASCSSDNTIRLWNPSNGRARNTLFGHILEVRCIAFSPNDKYIVSGGLDGTIRLWGAGSGMIDAYPDNVAAKLVCIDVSPNGEHIVTGNSKGVGQLWTTSTGKQGVKLEEKGHTQEITEVAFSPCGQRIATASLDNTVRFWNALTGVAEPIVINQSRAITCLSFSPDGTQLATSGHDMIVRTWDTYTGKAVHVLEGHKGWVSKVPFSPRGHQIASCSDDGFVRVWDPKTGKELFNLVHDLDKVNQVMDDQVKIDQVIYDPISESLISVVLGERPFCWDSTSGARIEMDGVDANVTRCSFTPDGKIFAAACRDGVLRLWVRSSESGKWTNVLQTMIGASSWMKWTQGKRLNLITLDKTGNLCIWELKEENGVYSLQLDWCSGYEELSLVEANLEGIVGLSDANLQLMKQRSTIH</sequence>
<dbReference type="InterPro" id="IPR015943">
    <property type="entry name" value="WD40/YVTN_repeat-like_dom_sf"/>
</dbReference>
<dbReference type="Pfam" id="PF23948">
    <property type="entry name" value="ARM_5"/>
    <property type="match status" value="1"/>
</dbReference>
<feature type="repeat" description="WD" evidence="3">
    <location>
        <begin position="1502"/>
        <end position="1533"/>
    </location>
</feature>
<evidence type="ECO:0000256" key="2">
    <source>
        <dbReference type="ARBA" id="ARBA00022737"/>
    </source>
</evidence>
<dbReference type="PRINTS" id="PR00320">
    <property type="entry name" value="GPROTEINBRPT"/>
</dbReference>
<dbReference type="PROSITE" id="PS50082">
    <property type="entry name" value="WD_REPEATS_2"/>
    <property type="match status" value="9"/>
</dbReference>
<accession>A0A9P5VB55</accession>
<feature type="region of interest" description="Disordered" evidence="4">
    <location>
        <begin position="68"/>
        <end position="204"/>
    </location>
</feature>
<dbReference type="Gene3D" id="2.160.20.80">
    <property type="entry name" value="E3 ubiquitin-protein ligase SopA"/>
    <property type="match status" value="1"/>
</dbReference>
<gene>
    <name evidence="6" type="ORF">BG015_007666</name>
</gene>
<dbReference type="InterPro" id="IPR056251">
    <property type="entry name" value="Arm_rpt_dom"/>
</dbReference>
<feature type="repeat" description="WD" evidence="3">
    <location>
        <begin position="1588"/>
        <end position="1620"/>
    </location>
</feature>
<evidence type="ECO:0000256" key="1">
    <source>
        <dbReference type="ARBA" id="ARBA00022574"/>
    </source>
</evidence>
<dbReference type="PROSITE" id="PS50294">
    <property type="entry name" value="WD_REPEATS_REGION"/>
    <property type="match status" value="8"/>
</dbReference>
<comment type="caution">
    <text evidence="6">The sequence shown here is derived from an EMBL/GenBank/DDBJ whole genome shotgun (WGS) entry which is preliminary data.</text>
</comment>
<dbReference type="InterPro" id="IPR011041">
    <property type="entry name" value="Quinoprot_gluc/sorb_DH_b-prop"/>
</dbReference>
<feature type="compositionally biased region" description="Low complexity" evidence="4">
    <location>
        <begin position="141"/>
        <end position="175"/>
    </location>
</feature>
<dbReference type="InterPro" id="IPR036322">
    <property type="entry name" value="WD40_repeat_dom_sf"/>
</dbReference>
<dbReference type="Gene3D" id="3.40.50.300">
    <property type="entry name" value="P-loop containing nucleotide triphosphate hydrolases"/>
    <property type="match status" value="1"/>
</dbReference>
<feature type="repeat" description="WD" evidence="3">
    <location>
        <begin position="1765"/>
        <end position="1796"/>
    </location>
</feature>
<reference evidence="6" key="1">
    <citation type="journal article" date="2020" name="Fungal Divers.">
        <title>Resolving the Mortierellaceae phylogeny through synthesis of multi-gene phylogenetics and phylogenomics.</title>
        <authorList>
            <person name="Vandepol N."/>
            <person name="Liber J."/>
            <person name="Desiro A."/>
            <person name="Na H."/>
            <person name="Kennedy M."/>
            <person name="Barry K."/>
            <person name="Grigoriev I.V."/>
            <person name="Miller A.N."/>
            <person name="O'Donnell K."/>
            <person name="Stajich J.E."/>
            <person name="Bonito G."/>
        </authorList>
    </citation>
    <scope>NUCLEOTIDE SEQUENCE</scope>
    <source>
        <strain evidence="6">NRRL 6426</strain>
    </source>
</reference>
<dbReference type="InterPro" id="IPR001680">
    <property type="entry name" value="WD40_rpt"/>
</dbReference>
<evidence type="ECO:0000256" key="3">
    <source>
        <dbReference type="PROSITE-ProRule" id="PRU00221"/>
    </source>
</evidence>
<dbReference type="InterPro" id="IPR020472">
    <property type="entry name" value="WD40_PAC1"/>
</dbReference>
<dbReference type="OrthoDB" id="2343029at2759"/>
<dbReference type="CDD" id="cd00200">
    <property type="entry name" value="WD40"/>
    <property type="match status" value="1"/>
</dbReference>
<dbReference type="EMBL" id="JAAAUQ010000408">
    <property type="protein sequence ID" value="KAF9150526.1"/>
    <property type="molecule type" value="Genomic_DNA"/>
</dbReference>
<dbReference type="Proteomes" id="UP000748756">
    <property type="component" value="Unassembled WGS sequence"/>
</dbReference>
<dbReference type="Pfam" id="PF00805">
    <property type="entry name" value="Pentapeptide"/>
    <property type="match status" value="1"/>
</dbReference>
<feature type="repeat" description="WD" evidence="3">
    <location>
        <begin position="1376"/>
        <end position="1417"/>
    </location>
</feature>
<dbReference type="SUPFAM" id="SSF48371">
    <property type="entry name" value="ARM repeat"/>
    <property type="match status" value="1"/>
</dbReference>